<organism evidence="6 7">
    <name type="scientific">Paramuricea clavata</name>
    <name type="common">Red gorgonian</name>
    <name type="synonym">Violescent sea-whip</name>
    <dbReference type="NCBI Taxonomy" id="317549"/>
    <lineage>
        <taxon>Eukaryota</taxon>
        <taxon>Metazoa</taxon>
        <taxon>Cnidaria</taxon>
        <taxon>Anthozoa</taxon>
        <taxon>Octocorallia</taxon>
        <taxon>Malacalcyonacea</taxon>
        <taxon>Plexauridae</taxon>
        <taxon>Paramuricea</taxon>
    </lineage>
</organism>
<evidence type="ECO:0000256" key="1">
    <source>
        <dbReference type="ARBA" id="ARBA00022679"/>
    </source>
</evidence>
<evidence type="ECO:0000256" key="2">
    <source>
        <dbReference type="ARBA" id="ARBA00022741"/>
    </source>
</evidence>
<keyword evidence="2" id="KW-0547">Nucleotide-binding</keyword>
<evidence type="ECO:0000259" key="5">
    <source>
        <dbReference type="PROSITE" id="PS50011"/>
    </source>
</evidence>
<dbReference type="Gene3D" id="1.10.510.10">
    <property type="entry name" value="Transferase(Phosphotransferase) domain 1"/>
    <property type="match status" value="1"/>
</dbReference>
<dbReference type="SUPFAM" id="SSF56112">
    <property type="entry name" value="Protein kinase-like (PK-like)"/>
    <property type="match status" value="1"/>
</dbReference>
<evidence type="ECO:0000256" key="4">
    <source>
        <dbReference type="ARBA" id="ARBA00022840"/>
    </source>
</evidence>
<dbReference type="Proteomes" id="UP001152795">
    <property type="component" value="Unassembled WGS sequence"/>
</dbReference>
<accession>A0A6S7LKR2</accession>
<dbReference type="GO" id="GO:0004694">
    <property type="term" value="F:eukaryotic translation initiation factor 2alpha kinase activity"/>
    <property type="evidence" value="ECO:0007669"/>
    <property type="project" value="TreeGrafter"/>
</dbReference>
<dbReference type="AlphaFoldDB" id="A0A6S7LKR2"/>
<dbReference type="PANTHER" id="PTHR11042:SF136">
    <property type="entry name" value="EIF-2-ALPHA KINASE GCN2"/>
    <property type="match status" value="1"/>
</dbReference>
<dbReference type="InterPro" id="IPR011009">
    <property type="entry name" value="Kinase-like_dom_sf"/>
</dbReference>
<gene>
    <name evidence="6" type="ORF">PACLA_8A006230</name>
</gene>
<dbReference type="PROSITE" id="PS50011">
    <property type="entry name" value="PROTEIN_KINASE_DOM"/>
    <property type="match status" value="1"/>
</dbReference>
<dbReference type="InterPro" id="IPR000719">
    <property type="entry name" value="Prot_kinase_dom"/>
</dbReference>
<sequence>MAQETNFPLEKIKRDLESRGFQYETIVGEGSDARVVKAKKLSENSGENKEDVYAIKILPLKNDEKAKYLQREVGAVQDNKDSTHQNIVKYYQYWNTIRIDEIQYLCIQMELCRANLFVFVYENEMGGAEIIKAQGPPRFYQHVFPQILEGLRFIHEKISWVHRDLHLKNILIANPNPREISGIIVKIADFGRARGIINTSQSLTDFSKLEDLSPHVGCELFRAPELDTQDYDYKVDLYSAGIVLYFLSRYLEDKKQWKNEIEAFRGGKRRSEDLCHQDDKHLVSLIQLLTKEREKRPTAEKALEIAGKFATSHELVESQTLVEPKKKRFFIKKVGDGTSKRCTMEDDFPQNLSSLKARIGRETDIEANSQILCQQTTIVGAERIEITSDKHVHDMFHSADKRGKDVVIIVSDSKSKAKDFFVEKQGEKLKRCTTADDTLSGLQAGIENLLNVKAESQVLRQKTTVNDKSEHIDITSDQQVESMFASAEKTGKKVVINVSENTSAQNELSTDTSHCESKNFLIKIDNEPLKRGLIKDDTLNLSSLKDEIKKCTGIGAESQVLYQETVKHGKYVLIEIGSDEHVEIMFQSDEDIVIVVSQPRVASLDTMNV</sequence>
<protein>
    <submittedName>
        <fullName evidence="6">EIF-2-alpha kinase GCN2-like</fullName>
    </submittedName>
</protein>
<dbReference type="Pfam" id="PF00069">
    <property type="entry name" value="Pkinase"/>
    <property type="match status" value="1"/>
</dbReference>
<evidence type="ECO:0000313" key="7">
    <source>
        <dbReference type="Proteomes" id="UP001152795"/>
    </source>
</evidence>
<dbReference type="CDD" id="cd00180">
    <property type="entry name" value="PKc"/>
    <property type="match status" value="1"/>
</dbReference>
<name>A0A6S7LKR2_PARCT</name>
<proteinExistence type="predicted"/>
<evidence type="ECO:0000256" key="3">
    <source>
        <dbReference type="ARBA" id="ARBA00022777"/>
    </source>
</evidence>
<dbReference type="GO" id="GO:0005634">
    <property type="term" value="C:nucleus"/>
    <property type="evidence" value="ECO:0007669"/>
    <property type="project" value="TreeGrafter"/>
</dbReference>
<keyword evidence="4" id="KW-0067">ATP-binding</keyword>
<feature type="domain" description="Protein kinase" evidence="5">
    <location>
        <begin position="21"/>
        <end position="316"/>
    </location>
</feature>
<keyword evidence="7" id="KW-1185">Reference proteome</keyword>
<dbReference type="EMBL" id="CACRXK020019591">
    <property type="protein sequence ID" value="CAB4033839.1"/>
    <property type="molecule type" value="Genomic_DNA"/>
</dbReference>
<reference evidence="6" key="1">
    <citation type="submission" date="2020-04" db="EMBL/GenBank/DDBJ databases">
        <authorList>
            <person name="Alioto T."/>
            <person name="Alioto T."/>
            <person name="Gomez Garrido J."/>
        </authorList>
    </citation>
    <scope>NUCLEOTIDE SEQUENCE</scope>
    <source>
        <strain evidence="6">A484AB</strain>
    </source>
</reference>
<dbReference type="Gene3D" id="3.30.200.20">
    <property type="entry name" value="Phosphorylase Kinase, domain 1"/>
    <property type="match status" value="1"/>
</dbReference>
<dbReference type="GO" id="GO:0005524">
    <property type="term" value="F:ATP binding"/>
    <property type="evidence" value="ECO:0007669"/>
    <property type="project" value="UniProtKB-KW"/>
</dbReference>
<dbReference type="InterPro" id="IPR050339">
    <property type="entry name" value="CC_SR_Kinase"/>
</dbReference>
<dbReference type="GO" id="GO:0005829">
    <property type="term" value="C:cytosol"/>
    <property type="evidence" value="ECO:0007669"/>
    <property type="project" value="TreeGrafter"/>
</dbReference>
<keyword evidence="3 6" id="KW-0418">Kinase</keyword>
<keyword evidence="1" id="KW-0808">Transferase</keyword>
<dbReference type="PANTHER" id="PTHR11042">
    <property type="entry name" value="EUKARYOTIC TRANSLATION INITIATION FACTOR 2-ALPHA KINASE EIF2-ALPHA KINASE -RELATED"/>
    <property type="match status" value="1"/>
</dbReference>
<evidence type="ECO:0000313" key="6">
    <source>
        <dbReference type="EMBL" id="CAB4033839.1"/>
    </source>
</evidence>
<comment type="caution">
    <text evidence="6">The sequence shown here is derived from an EMBL/GenBank/DDBJ whole genome shotgun (WGS) entry which is preliminary data.</text>
</comment>
<dbReference type="OrthoDB" id="5979581at2759"/>